<dbReference type="EMBL" id="CP126214">
    <property type="protein sequence ID" value="WIA16346.1"/>
    <property type="molecule type" value="Genomic_DNA"/>
</dbReference>
<feature type="domain" description="Tyrosine-protein kinase ephrin type A/B receptor-like" evidence="1">
    <location>
        <begin position="28"/>
        <end position="75"/>
    </location>
</feature>
<gene>
    <name evidence="2" type="ORF">OEZ85_013044</name>
</gene>
<sequence length="635" mass="65585">MALAVTAGQEHIQTAAAARAMLLPGYGYAVTATATASLCPVGSWSEGLRSSLTPCQRCPSGLTTARQGAVDRYECQAGPGLYFLEGTVRVCPPGTYQPGYHLQGIEACKPCAAGVTTAGSAAVAAAECAYAQPGYGLTTCNSSSGCGAQLCAVGQYNVGGLKGSNSCQVCPWGLTTQGPGSSDVAACLAPPGYGVVYPLPANSSVVSVQLCTAGYNPGWNRAACTPCGDNITSRGNRTSAFDCFVLKGQGLQILWTSDGTTPVRGAVDCWPGSTGMAQDTVMFQARPCDTCPRFMTTEQALSSSRSDCKALPGYIPAPGPDTPSGGVACPIGTYKPTIGNDPTCSRCPGNTSTPGAGSTDVTNCTVCLPGYGSWNGGGSWTFSPAGNSYSLPPACTPPNKSCGSAGGHFWDKTDVQEVTNAAGDTACACKEAQTKGHVFRWVDESGQPDRNGKLACVPGAAFLPADPREPTGAGIWVVDSVASSSCWDAPSCWDMCFFCDGSRRYSGQTPAAQAKGLHTFRKIEDNKCDADSCPLKEPTVEQKTFAEACDKYAGTATREIQTRLQPVNGVWPFRPIQSSPAVLQLPWPVSGLTAGNGVDQDQEVLQSWTWASRSSLQGDTLAAAALPADVSAAPV</sequence>
<dbReference type="Gene3D" id="2.10.50.10">
    <property type="entry name" value="Tumor Necrosis Factor Receptor, subunit A, domain 2"/>
    <property type="match status" value="3"/>
</dbReference>
<dbReference type="Proteomes" id="UP001244341">
    <property type="component" value="Chromosome 7b"/>
</dbReference>
<dbReference type="SUPFAM" id="SSF57184">
    <property type="entry name" value="Growth factor receptor domain"/>
    <property type="match status" value="1"/>
</dbReference>
<evidence type="ECO:0000313" key="2">
    <source>
        <dbReference type="EMBL" id="WIA16346.1"/>
    </source>
</evidence>
<dbReference type="InterPro" id="IPR011641">
    <property type="entry name" value="Tyr-kin_ephrin_A/B_rcpt-like"/>
</dbReference>
<keyword evidence="3" id="KW-1185">Reference proteome</keyword>
<dbReference type="InterPro" id="IPR009030">
    <property type="entry name" value="Growth_fac_rcpt_cys_sf"/>
</dbReference>
<feature type="domain" description="Tyrosine-protein kinase ephrin type A/B receptor-like" evidence="1">
    <location>
        <begin position="90"/>
        <end position="128"/>
    </location>
</feature>
<dbReference type="SMART" id="SM01411">
    <property type="entry name" value="Ephrin_rec_like"/>
    <property type="match status" value="5"/>
</dbReference>
<accession>A0ABY8U4G6</accession>
<name>A0ABY8U4G6_TETOB</name>
<protein>
    <recommendedName>
        <fullName evidence="1">Tyrosine-protein kinase ephrin type A/B receptor-like domain-containing protein</fullName>
    </recommendedName>
</protein>
<proteinExistence type="predicted"/>
<evidence type="ECO:0000313" key="3">
    <source>
        <dbReference type="Proteomes" id="UP001244341"/>
    </source>
</evidence>
<feature type="domain" description="Tyrosine-protein kinase ephrin type A/B receptor-like" evidence="1">
    <location>
        <begin position="328"/>
        <end position="364"/>
    </location>
</feature>
<reference evidence="2 3" key="1">
    <citation type="submission" date="2023-05" db="EMBL/GenBank/DDBJ databases">
        <title>A 100% complete, gapless, phased diploid assembly of the Scenedesmus obliquus UTEX 3031 genome.</title>
        <authorList>
            <person name="Biondi T.C."/>
            <person name="Hanschen E.R."/>
            <person name="Kwon T."/>
            <person name="Eng W."/>
            <person name="Kruse C.P.S."/>
            <person name="Koehler S.I."/>
            <person name="Kunde Y."/>
            <person name="Gleasner C.D."/>
            <person name="You Mak K.T."/>
            <person name="Polle J."/>
            <person name="Hovde B.T."/>
            <person name="Starkenburg S.R."/>
        </authorList>
    </citation>
    <scope>NUCLEOTIDE SEQUENCE [LARGE SCALE GENOMIC DNA]</scope>
    <source>
        <strain evidence="2 3">DOE0152z</strain>
    </source>
</reference>
<dbReference type="Pfam" id="PF07699">
    <property type="entry name" value="Ephrin_rec_like"/>
    <property type="match status" value="3"/>
</dbReference>
<evidence type="ECO:0000259" key="1">
    <source>
        <dbReference type="Pfam" id="PF07699"/>
    </source>
</evidence>
<organism evidence="2 3">
    <name type="scientific">Tetradesmus obliquus</name>
    <name type="common">Green alga</name>
    <name type="synonym">Acutodesmus obliquus</name>
    <dbReference type="NCBI Taxonomy" id="3088"/>
    <lineage>
        <taxon>Eukaryota</taxon>
        <taxon>Viridiplantae</taxon>
        <taxon>Chlorophyta</taxon>
        <taxon>core chlorophytes</taxon>
        <taxon>Chlorophyceae</taxon>
        <taxon>CS clade</taxon>
        <taxon>Sphaeropleales</taxon>
        <taxon>Scenedesmaceae</taxon>
        <taxon>Tetradesmus</taxon>
    </lineage>
</organism>